<feature type="non-terminal residue" evidence="2">
    <location>
        <position position="1"/>
    </location>
</feature>
<feature type="compositionally biased region" description="Polar residues" evidence="1">
    <location>
        <begin position="102"/>
        <end position="120"/>
    </location>
</feature>
<keyword evidence="3" id="KW-1185">Reference proteome</keyword>
<evidence type="ECO:0000256" key="1">
    <source>
        <dbReference type="SAM" id="MobiDB-lite"/>
    </source>
</evidence>
<feature type="region of interest" description="Disordered" evidence="1">
    <location>
        <begin position="1"/>
        <end position="33"/>
    </location>
</feature>
<comment type="caution">
    <text evidence="2">The sequence shown here is derived from an EMBL/GenBank/DDBJ whole genome shotgun (WGS) entry which is preliminary data.</text>
</comment>
<feature type="non-terminal residue" evidence="2">
    <location>
        <position position="120"/>
    </location>
</feature>
<organism evidence="2 3">
    <name type="scientific">Racocetra fulgida</name>
    <dbReference type="NCBI Taxonomy" id="60492"/>
    <lineage>
        <taxon>Eukaryota</taxon>
        <taxon>Fungi</taxon>
        <taxon>Fungi incertae sedis</taxon>
        <taxon>Mucoromycota</taxon>
        <taxon>Glomeromycotina</taxon>
        <taxon>Glomeromycetes</taxon>
        <taxon>Diversisporales</taxon>
        <taxon>Gigasporaceae</taxon>
        <taxon>Racocetra</taxon>
    </lineage>
</organism>
<protein>
    <submittedName>
        <fullName evidence="2">11052_t:CDS:1</fullName>
    </submittedName>
</protein>
<dbReference type="AlphaFoldDB" id="A0A9N9JDG2"/>
<accession>A0A9N9JDG2</accession>
<gene>
    <name evidence="2" type="ORF">RFULGI_LOCUS15310</name>
</gene>
<dbReference type="EMBL" id="CAJVPZ010048564">
    <property type="protein sequence ID" value="CAG8774343.1"/>
    <property type="molecule type" value="Genomic_DNA"/>
</dbReference>
<proteinExistence type="predicted"/>
<feature type="compositionally biased region" description="Polar residues" evidence="1">
    <location>
        <begin position="1"/>
        <end position="30"/>
    </location>
</feature>
<name>A0A9N9JDG2_9GLOM</name>
<dbReference type="Proteomes" id="UP000789396">
    <property type="component" value="Unassembled WGS sequence"/>
</dbReference>
<dbReference type="OrthoDB" id="4062651at2759"/>
<sequence>TPSQNQVTPSQNQVTPSQNQVTPSQNQVTPIVSYKRGPYKPRKIDIQNATIRRSAQFEDGQNLMVIEERAVNECPMEVVQLVDQETDDQEIPLFLAEEVESINENNNLETPNQQSAPEPK</sequence>
<evidence type="ECO:0000313" key="3">
    <source>
        <dbReference type="Proteomes" id="UP000789396"/>
    </source>
</evidence>
<evidence type="ECO:0000313" key="2">
    <source>
        <dbReference type="EMBL" id="CAG8774343.1"/>
    </source>
</evidence>
<reference evidence="2" key="1">
    <citation type="submission" date="2021-06" db="EMBL/GenBank/DDBJ databases">
        <authorList>
            <person name="Kallberg Y."/>
            <person name="Tangrot J."/>
            <person name="Rosling A."/>
        </authorList>
    </citation>
    <scope>NUCLEOTIDE SEQUENCE</scope>
    <source>
        <strain evidence="2">IN212</strain>
    </source>
</reference>
<feature type="region of interest" description="Disordered" evidence="1">
    <location>
        <begin position="100"/>
        <end position="120"/>
    </location>
</feature>